<dbReference type="EMBL" id="CAJHIA010000030">
    <property type="protein sequence ID" value="CAD6448004.1"/>
    <property type="molecule type" value="Genomic_DNA"/>
</dbReference>
<evidence type="ECO:0000256" key="1">
    <source>
        <dbReference type="ARBA" id="ARBA00004604"/>
    </source>
</evidence>
<evidence type="ECO:0000256" key="5">
    <source>
        <dbReference type="ARBA" id="ARBA00023242"/>
    </source>
</evidence>
<feature type="compositionally biased region" description="Basic and acidic residues" evidence="7">
    <location>
        <begin position="129"/>
        <end position="142"/>
    </location>
</feature>
<comment type="caution">
    <text evidence="8">The sequence shown here is derived from an EMBL/GenBank/DDBJ whole genome shotgun (WGS) entry which is preliminary data.</text>
</comment>
<dbReference type="PANTHER" id="PTHR23183">
    <property type="entry name" value="NOP14"/>
    <property type="match status" value="1"/>
</dbReference>
<feature type="compositionally biased region" description="Acidic residues" evidence="7">
    <location>
        <begin position="379"/>
        <end position="391"/>
    </location>
</feature>
<evidence type="ECO:0000313" key="9">
    <source>
        <dbReference type="Proteomes" id="UP000624404"/>
    </source>
</evidence>
<dbReference type="GO" id="GO:0032040">
    <property type="term" value="C:small-subunit processome"/>
    <property type="evidence" value="ECO:0007669"/>
    <property type="project" value="InterPro"/>
</dbReference>
<keyword evidence="3" id="KW-0690">Ribosome biogenesis</keyword>
<sequence length="917" mass="103617">MPPSQLKRLKASLREQGIVGPQQSKKQKKQNAQNGANKEKKIKRSVALSGIRDQFNPFEIKQAKAPKFEVTSNKTLSGRISKGIKKPGVARGLAEENRRKTLLVEMQSRNRVGGIIDKRFGENDPSMAPEDKMLERFTQEKQRGHKNSSAFDLEDDEVSGELTHMGQSLSLDGPTIRDDFDDEGLELSDADDHESDEERQARKRRRGSNSEGSDEDEEGNSLPERKKSKQEVMKELIAKSKMHKYERQAAKDDDEDLREELDKEMSGIHELLRGMAAKPPPPPPPPAPPADIPGMNPERIALMNGGDRAKLEKEYDIRMRQMAQDKRSQPTERSKTEDEKMEQESRRLKELEAKRLRRMEGVTEDSDDEEDNKPRRAGDEEEEEEEEEEDYGLGGGIKTRPSAAELGADDEDDFIIDDDLVASGSDIDESEGESDEEDAESDNEDDEFLEGLLTEEEAKRPEFLTGANAPLPEVEMPTKNGVNGDLAYTFACPQSHEELLQITKGIALLDLPTVVQRIRALYHPKLNSENKGKLGNFSVSLISHISYLANQAQQPPFSVLENIIRHIHSLAKTFPLEIANAFRRHLDEINQSRALSLKAGDLVILTAIGTIFPTSDHFHQVVTPAILTMGRYLGQKIPQTLSDYTMGAYLCSLCLQYQRLSKRYVPEVVGFIENTLCALAPSKLAKIPGCFPYHEPKSSVRIEKATESDRQIAFYDCVALESSADDEESLKAALLEANIKILNASADLWTDKSAFTEIFEPVLTILKHLGSKSCRSKLSESSQTLIRKSTSKFQTMLKLAHLARRPLELHHHKPLAIKTSIPKFEDSYNPDKHYDPDRERAETAKLKAEHKKERKGAMRELRKDSNFIARESLRQKKEKDAAHEKKMKRLIAEIQGEEGKEAKAYEREKEWRKKGRK</sequence>
<name>A0A8H2VZT0_9HELO</name>
<feature type="compositionally biased region" description="Acidic residues" evidence="7">
    <location>
        <begin position="179"/>
        <end position="197"/>
    </location>
</feature>
<feature type="region of interest" description="Disordered" evidence="7">
    <location>
        <begin position="824"/>
        <end position="863"/>
    </location>
</feature>
<dbReference type="GO" id="GO:0030490">
    <property type="term" value="P:maturation of SSU-rRNA"/>
    <property type="evidence" value="ECO:0007669"/>
    <property type="project" value="TreeGrafter"/>
</dbReference>
<gene>
    <name evidence="8" type="ORF">SCLTRI_LOCUS7796</name>
</gene>
<feature type="compositionally biased region" description="Basic and acidic residues" evidence="7">
    <location>
        <begin position="223"/>
        <end position="251"/>
    </location>
</feature>
<dbReference type="Proteomes" id="UP000624404">
    <property type="component" value="Unassembled WGS sequence"/>
</dbReference>
<feature type="compositionally biased region" description="Acidic residues" evidence="7">
    <location>
        <begin position="362"/>
        <end position="371"/>
    </location>
</feature>
<dbReference type="GO" id="GO:0030692">
    <property type="term" value="C:Noc4p-Nop14p complex"/>
    <property type="evidence" value="ECO:0007669"/>
    <property type="project" value="TreeGrafter"/>
</dbReference>
<keyword evidence="5" id="KW-0539">Nucleus</keyword>
<proteinExistence type="inferred from homology"/>
<feature type="region of interest" description="Disordered" evidence="7">
    <location>
        <begin position="274"/>
        <end position="411"/>
    </location>
</feature>
<evidence type="ECO:0000256" key="6">
    <source>
        <dbReference type="ARBA" id="ARBA00024695"/>
    </source>
</evidence>
<evidence type="ECO:0000313" key="8">
    <source>
        <dbReference type="EMBL" id="CAD6448004.1"/>
    </source>
</evidence>
<feature type="compositionally biased region" description="Basic and acidic residues" evidence="7">
    <location>
        <begin position="897"/>
        <end position="911"/>
    </location>
</feature>
<comment type="similarity">
    <text evidence="2">Belongs to the NOP14 family.</text>
</comment>
<comment type="subcellular location">
    <subcellularLocation>
        <location evidence="1">Nucleus</location>
        <location evidence="1">Nucleolus</location>
    </subcellularLocation>
</comment>
<feature type="region of interest" description="Disordered" evidence="7">
    <location>
        <begin position="115"/>
        <end position="259"/>
    </location>
</feature>
<feature type="region of interest" description="Disordered" evidence="7">
    <location>
        <begin position="1"/>
        <end position="44"/>
    </location>
</feature>
<feature type="compositionally biased region" description="Basic and acidic residues" evidence="7">
    <location>
        <begin position="868"/>
        <end position="884"/>
    </location>
</feature>
<evidence type="ECO:0000256" key="4">
    <source>
        <dbReference type="ARBA" id="ARBA00022552"/>
    </source>
</evidence>
<keyword evidence="4" id="KW-0698">rRNA processing</keyword>
<comment type="function">
    <text evidence="6">Involved in nucleolar processing of pre-18S ribosomal RNA. Has a role in the nuclear export of 40S pre-ribosomal subunit to the cytoplasm.</text>
</comment>
<feature type="region of interest" description="Disordered" evidence="7">
    <location>
        <begin position="892"/>
        <end position="917"/>
    </location>
</feature>
<dbReference type="PANTHER" id="PTHR23183:SF0">
    <property type="entry name" value="NUCLEOLAR PROTEIN 14"/>
    <property type="match status" value="1"/>
</dbReference>
<dbReference type="Pfam" id="PF04147">
    <property type="entry name" value="Nop14"/>
    <property type="match status" value="1"/>
</dbReference>
<feature type="region of interest" description="Disordered" evidence="7">
    <location>
        <begin position="423"/>
        <end position="447"/>
    </location>
</feature>
<organism evidence="8 9">
    <name type="scientific">Sclerotinia trifoliorum</name>
    <dbReference type="NCBI Taxonomy" id="28548"/>
    <lineage>
        <taxon>Eukaryota</taxon>
        <taxon>Fungi</taxon>
        <taxon>Dikarya</taxon>
        <taxon>Ascomycota</taxon>
        <taxon>Pezizomycotina</taxon>
        <taxon>Leotiomycetes</taxon>
        <taxon>Helotiales</taxon>
        <taxon>Sclerotiniaceae</taxon>
        <taxon>Sclerotinia</taxon>
    </lineage>
</organism>
<evidence type="ECO:0000256" key="3">
    <source>
        <dbReference type="ARBA" id="ARBA00022517"/>
    </source>
</evidence>
<reference evidence="8" key="1">
    <citation type="submission" date="2020-10" db="EMBL/GenBank/DDBJ databases">
        <authorList>
            <person name="Kusch S."/>
        </authorList>
    </citation>
    <scope>NUCLEOTIDE SEQUENCE</scope>
    <source>
        <strain evidence="8">SwB9</strain>
    </source>
</reference>
<feature type="region of interest" description="Disordered" evidence="7">
    <location>
        <begin position="868"/>
        <end position="887"/>
    </location>
</feature>
<dbReference type="AlphaFoldDB" id="A0A8H2VZT0"/>
<feature type="compositionally biased region" description="Pro residues" evidence="7">
    <location>
        <begin position="278"/>
        <end position="291"/>
    </location>
</feature>
<keyword evidence="9" id="KW-1185">Reference proteome</keyword>
<feature type="region of interest" description="Disordered" evidence="7">
    <location>
        <begin position="455"/>
        <end position="474"/>
    </location>
</feature>
<evidence type="ECO:0000256" key="7">
    <source>
        <dbReference type="SAM" id="MobiDB-lite"/>
    </source>
</evidence>
<dbReference type="OrthoDB" id="441771at2759"/>
<dbReference type="InterPro" id="IPR007276">
    <property type="entry name" value="Nop14"/>
</dbReference>
<evidence type="ECO:0000256" key="2">
    <source>
        <dbReference type="ARBA" id="ARBA00007466"/>
    </source>
</evidence>
<protein>
    <submittedName>
        <fullName evidence="8">Bc75b021-2bc9-42bd-beb5-5756756bd6fb</fullName>
    </submittedName>
</protein>
<feature type="compositionally biased region" description="Basic and acidic residues" evidence="7">
    <location>
        <begin position="307"/>
        <end position="361"/>
    </location>
</feature>
<accession>A0A8H2VZT0</accession>